<dbReference type="Pfam" id="PF13802">
    <property type="entry name" value="Gal_mutarotas_2"/>
    <property type="match status" value="1"/>
</dbReference>
<accession>A0A179I3L0</accession>
<dbReference type="InterPro" id="IPR000322">
    <property type="entry name" value="Glyco_hydro_31_TIM"/>
</dbReference>
<evidence type="ECO:0000256" key="7">
    <source>
        <dbReference type="ARBA" id="ARBA00023180"/>
    </source>
</evidence>
<feature type="chain" id="PRO_5008104124" description="Galactose mutarotase N-terminal barrel domain-containing protein" evidence="12">
    <location>
        <begin position="19"/>
        <end position="473"/>
    </location>
</feature>
<evidence type="ECO:0000256" key="3">
    <source>
        <dbReference type="ARBA" id="ARBA00004613"/>
    </source>
</evidence>
<evidence type="ECO:0000313" key="15">
    <source>
        <dbReference type="EMBL" id="OAQ96250.1"/>
    </source>
</evidence>
<dbReference type="PANTHER" id="PTHR22762:SF67">
    <property type="entry name" value="ALPHA_BETA-GLUCOSIDASE AGDC-RELATED"/>
    <property type="match status" value="1"/>
</dbReference>
<feature type="non-terminal residue" evidence="15">
    <location>
        <position position="473"/>
    </location>
</feature>
<keyword evidence="7" id="KW-0325">Glycoprotein</keyword>
<comment type="catalytic activity">
    <reaction evidence="2">
        <text>Hydrolysis of terminal, non-reducing (1-&gt;4)-linked alpha-D-glucose residues with release of alpha-D-glucose.</text>
        <dbReference type="EC" id="3.2.1.20"/>
    </reaction>
</comment>
<dbReference type="EMBL" id="LUKN01004272">
    <property type="protein sequence ID" value="OAQ96250.1"/>
    <property type="molecule type" value="Genomic_DNA"/>
</dbReference>
<dbReference type="Gene3D" id="2.60.40.1760">
    <property type="entry name" value="glycosyl hydrolase (family 31)"/>
    <property type="match status" value="1"/>
</dbReference>
<evidence type="ECO:0000256" key="1">
    <source>
        <dbReference type="ARBA" id="ARBA00000448"/>
    </source>
</evidence>
<evidence type="ECO:0000256" key="11">
    <source>
        <dbReference type="RuleBase" id="RU361185"/>
    </source>
</evidence>
<dbReference type="GO" id="GO:0030246">
    <property type="term" value="F:carbohydrate binding"/>
    <property type="evidence" value="ECO:0007669"/>
    <property type="project" value="InterPro"/>
</dbReference>
<keyword evidence="12" id="KW-0732">Signal</keyword>
<evidence type="ECO:0000256" key="6">
    <source>
        <dbReference type="ARBA" id="ARBA00022801"/>
    </source>
</evidence>
<feature type="domain" description="Glycoside hydrolase family 31 TIM barrel" evidence="13">
    <location>
        <begin position="276"/>
        <end position="449"/>
    </location>
</feature>
<dbReference type="Gene3D" id="3.20.20.80">
    <property type="entry name" value="Glycosidases"/>
    <property type="match status" value="1"/>
</dbReference>
<dbReference type="GO" id="GO:0004558">
    <property type="term" value="F:alpha-1,4-glucosidase activity"/>
    <property type="evidence" value="ECO:0007669"/>
    <property type="project" value="UniProtKB-EC"/>
</dbReference>
<evidence type="ECO:0000256" key="5">
    <source>
        <dbReference type="ARBA" id="ARBA00022525"/>
    </source>
</evidence>
<dbReference type="GO" id="GO:0005576">
    <property type="term" value="C:extracellular region"/>
    <property type="evidence" value="ECO:0007669"/>
    <property type="project" value="UniProtKB-SubCell"/>
</dbReference>
<organism evidence="15 16">
    <name type="scientific">Cordyceps confragosa</name>
    <name type="common">Lecanicillium lecanii</name>
    <dbReference type="NCBI Taxonomy" id="2714763"/>
    <lineage>
        <taxon>Eukaryota</taxon>
        <taxon>Fungi</taxon>
        <taxon>Dikarya</taxon>
        <taxon>Ascomycota</taxon>
        <taxon>Pezizomycotina</taxon>
        <taxon>Sordariomycetes</taxon>
        <taxon>Hypocreomycetidae</taxon>
        <taxon>Hypocreales</taxon>
        <taxon>Cordycipitaceae</taxon>
        <taxon>Akanthomyces</taxon>
    </lineage>
</organism>
<dbReference type="SUPFAM" id="SSF51445">
    <property type="entry name" value="(Trans)glycosidases"/>
    <property type="match status" value="1"/>
</dbReference>
<evidence type="ECO:0000259" key="13">
    <source>
        <dbReference type="Pfam" id="PF01055"/>
    </source>
</evidence>
<dbReference type="AlphaFoldDB" id="A0A179I3L0"/>
<comment type="function">
    <text evidence="10">Glucosidase involved in the degradation of cellulosic biomass. Has both alpha- and beta-glucosidase activity.</text>
</comment>
<dbReference type="Pfam" id="PF01055">
    <property type="entry name" value="Glyco_hydro_31_2nd"/>
    <property type="match status" value="1"/>
</dbReference>
<dbReference type="GO" id="GO:0008422">
    <property type="term" value="F:beta-glucosidase activity"/>
    <property type="evidence" value="ECO:0007669"/>
    <property type="project" value="UniProtKB-EC"/>
</dbReference>
<evidence type="ECO:0000256" key="9">
    <source>
        <dbReference type="ARBA" id="ARBA00023295"/>
    </source>
</evidence>
<evidence type="ECO:0008006" key="17">
    <source>
        <dbReference type="Google" id="ProtNLM"/>
    </source>
</evidence>
<dbReference type="InterPro" id="IPR025887">
    <property type="entry name" value="Glyco_hydro_31_N_dom"/>
</dbReference>
<evidence type="ECO:0000259" key="14">
    <source>
        <dbReference type="Pfam" id="PF13802"/>
    </source>
</evidence>
<dbReference type="CDD" id="cd14752">
    <property type="entry name" value="GH31_N"/>
    <property type="match status" value="1"/>
</dbReference>
<evidence type="ECO:0000256" key="8">
    <source>
        <dbReference type="ARBA" id="ARBA00023277"/>
    </source>
</evidence>
<dbReference type="InterPro" id="IPR017853">
    <property type="entry name" value="GH"/>
</dbReference>
<proteinExistence type="inferred from homology"/>
<dbReference type="GO" id="GO:0005975">
    <property type="term" value="P:carbohydrate metabolic process"/>
    <property type="evidence" value="ECO:0007669"/>
    <property type="project" value="InterPro"/>
</dbReference>
<dbReference type="SUPFAM" id="SSF74650">
    <property type="entry name" value="Galactose mutarotase-like"/>
    <property type="match status" value="1"/>
</dbReference>
<gene>
    <name evidence="15" type="ORF">LLEC1_05040</name>
</gene>
<feature type="domain" description="Glycoside hydrolase family 31 N-terminal" evidence="14">
    <location>
        <begin position="98"/>
        <end position="228"/>
    </location>
</feature>
<keyword evidence="9 11" id="KW-0326">Glycosidase</keyword>
<keyword evidence="5" id="KW-0964">Secreted</keyword>
<name>A0A179I3L0_CORDF</name>
<comment type="similarity">
    <text evidence="4 11">Belongs to the glycosyl hydrolase 31 family.</text>
</comment>
<evidence type="ECO:0000256" key="12">
    <source>
        <dbReference type="SAM" id="SignalP"/>
    </source>
</evidence>
<comment type="catalytic activity">
    <reaction evidence="1">
        <text>Hydrolysis of terminal, non-reducing beta-D-glucosyl residues with release of beta-D-glucose.</text>
        <dbReference type="EC" id="3.2.1.21"/>
    </reaction>
</comment>
<evidence type="ECO:0000256" key="10">
    <source>
        <dbReference type="ARBA" id="ARBA00025512"/>
    </source>
</evidence>
<keyword evidence="8" id="KW-0119">Carbohydrate metabolism</keyword>
<evidence type="ECO:0000256" key="2">
    <source>
        <dbReference type="ARBA" id="ARBA00001657"/>
    </source>
</evidence>
<keyword evidence="16" id="KW-1185">Reference proteome</keyword>
<keyword evidence="6 11" id="KW-0378">Hydrolase</keyword>
<feature type="signal peptide" evidence="12">
    <location>
        <begin position="1"/>
        <end position="18"/>
    </location>
</feature>
<comment type="subcellular location">
    <subcellularLocation>
        <location evidence="3">Secreted</location>
    </subcellularLocation>
</comment>
<evidence type="ECO:0000256" key="4">
    <source>
        <dbReference type="ARBA" id="ARBA00007806"/>
    </source>
</evidence>
<dbReference type="Proteomes" id="UP000243081">
    <property type="component" value="Unassembled WGS sequence"/>
</dbReference>
<dbReference type="OrthoDB" id="5839090at2759"/>
<evidence type="ECO:0000313" key="16">
    <source>
        <dbReference type="Proteomes" id="UP000243081"/>
    </source>
</evidence>
<comment type="caution">
    <text evidence="15">The sequence shown here is derived from an EMBL/GenBank/DDBJ whole genome shotgun (WGS) entry which is preliminary data.</text>
</comment>
<sequence>MRLWASVLLAGLASDAAAATTTVLSRAAPNNNSTLDECPGYKASNVQTTDSGLTAELSLAGAACNVYGDDLKDLILQVTYETDNRLHVKIQDAGNQVYQVPESVFARSAATSAASASHLHFAHTASPFSFTVSRRDTGEVLFDTSAAALVFETQYLRLRTALPADPYLYGLGEHSDPFRLNTTAYIRTLWNQDSFGIPNGANLYGAHPFYLEQRDKGAHGVLLLNSNGMDIMIDQDDAGKQYLEYNTLGGVLDFYFFAGPGPVDVARQYGALAGTPAMQPYWGLGYHNCRYGYQDAFEVAEVVQNYSAAGIPLETMWTDIDYMDRRRVFSLDPQRFSLDKMRALVSHLHERDQHYVVMVDPAVAYQDYPPLHRGIEQNAFLLRANGSAWIGVVWPGVTVFPDWFAETVDGYWTSEFKLFFDKDAGLDIDALWIDMNEPSNFPCNFPCDDPYAAAKGYPPPAPAVREPPRTLPG</sequence>
<dbReference type="PANTHER" id="PTHR22762">
    <property type="entry name" value="ALPHA-GLUCOSIDASE"/>
    <property type="match status" value="1"/>
</dbReference>
<dbReference type="OMA" id="HPVFLET"/>
<dbReference type="InterPro" id="IPR011013">
    <property type="entry name" value="Gal_mutarotase_sf_dom"/>
</dbReference>
<reference evidence="15 16" key="1">
    <citation type="submission" date="2016-03" db="EMBL/GenBank/DDBJ databases">
        <title>Fine-scale spatial genetic structure of a fungal parasite of coffee scale insects.</title>
        <authorList>
            <person name="Jackson D."/>
            <person name="Zemenick K.A."/>
            <person name="Malloure B."/>
            <person name="Quandt C.A."/>
            <person name="James T.Y."/>
        </authorList>
    </citation>
    <scope>NUCLEOTIDE SEQUENCE [LARGE SCALE GENOMIC DNA]</scope>
    <source>
        <strain evidence="15 16">UM487</strain>
    </source>
</reference>
<protein>
    <recommendedName>
        <fullName evidence="17">Galactose mutarotase N-terminal barrel domain-containing protein</fullName>
    </recommendedName>
</protein>